<dbReference type="OrthoDB" id="2272836at2759"/>
<dbReference type="EMBL" id="QKYT01000016">
    <property type="protein sequence ID" value="RIA98404.1"/>
    <property type="molecule type" value="Genomic_DNA"/>
</dbReference>
<feature type="compositionally biased region" description="Polar residues" evidence="1">
    <location>
        <begin position="189"/>
        <end position="224"/>
    </location>
</feature>
<dbReference type="STRING" id="658196.A0A397TU22"/>
<feature type="compositionally biased region" description="Polar residues" evidence="1">
    <location>
        <begin position="339"/>
        <end position="351"/>
    </location>
</feature>
<feature type="region of interest" description="Disordered" evidence="1">
    <location>
        <begin position="189"/>
        <end position="233"/>
    </location>
</feature>
<feature type="compositionally biased region" description="Polar residues" evidence="1">
    <location>
        <begin position="1"/>
        <end position="17"/>
    </location>
</feature>
<feature type="compositionally biased region" description="Basic residues" evidence="1">
    <location>
        <begin position="284"/>
        <end position="294"/>
    </location>
</feature>
<protein>
    <submittedName>
        <fullName evidence="2">Uncharacterized protein</fullName>
    </submittedName>
</protein>
<organism evidence="2 3">
    <name type="scientific">Glomus cerebriforme</name>
    <dbReference type="NCBI Taxonomy" id="658196"/>
    <lineage>
        <taxon>Eukaryota</taxon>
        <taxon>Fungi</taxon>
        <taxon>Fungi incertae sedis</taxon>
        <taxon>Mucoromycota</taxon>
        <taxon>Glomeromycotina</taxon>
        <taxon>Glomeromycetes</taxon>
        <taxon>Glomerales</taxon>
        <taxon>Glomeraceae</taxon>
        <taxon>Glomus</taxon>
    </lineage>
</organism>
<gene>
    <name evidence="2" type="ORF">C1645_750181</name>
</gene>
<accession>A0A397TU22</accession>
<proteinExistence type="predicted"/>
<feature type="region of interest" description="Disordered" evidence="1">
    <location>
        <begin position="265"/>
        <end position="351"/>
    </location>
</feature>
<reference evidence="2 3" key="1">
    <citation type="submission" date="2018-06" db="EMBL/GenBank/DDBJ databases">
        <title>Comparative genomics reveals the genomic features of Rhizophagus irregularis, R. cerebriforme, R. diaphanum and Gigaspora rosea, and their symbiotic lifestyle signature.</title>
        <authorList>
            <person name="Morin E."/>
            <person name="San Clemente H."/>
            <person name="Chen E.C.H."/>
            <person name="De La Providencia I."/>
            <person name="Hainaut M."/>
            <person name="Kuo A."/>
            <person name="Kohler A."/>
            <person name="Murat C."/>
            <person name="Tang N."/>
            <person name="Roy S."/>
            <person name="Loubradou J."/>
            <person name="Henrissat B."/>
            <person name="Grigoriev I.V."/>
            <person name="Corradi N."/>
            <person name="Roux C."/>
            <person name="Martin F.M."/>
        </authorList>
    </citation>
    <scope>NUCLEOTIDE SEQUENCE [LARGE SCALE GENOMIC DNA]</scope>
    <source>
        <strain evidence="2 3">DAOM 227022</strain>
    </source>
</reference>
<feature type="region of interest" description="Disordered" evidence="1">
    <location>
        <begin position="1"/>
        <end position="20"/>
    </location>
</feature>
<evidence type="ECO:0000313" key="3">
    <source>
        <dbReference type="Proteomes" id="UP000265703"/>
    </source>
</evidence>
<evidence type="ECO:0000256" key="1">
    <source>
        <dbReference type="SAM" id="MobiDB-lite"/>
    </source>
</evidence>
<evidence type="ECO:0000313" key="2">
    <source>
        <dbReference type="EMBL" id="RIA98404.1"/>
    </source>
</evidence>
<dbReference type="AlphaFoldDB" id="A0A397TU22"/>
<feature type="region of interest" description="Disordered" evidence="1">
    <location>
        <begin position="127"/>
        <end position="153"/>
    </location>
</feature>
<name>A0A397TU22_9GLOM</name>
<sequence>MSDLRNQAAYSYPSPATNALPRTDISLREILDMYRDNHDLLKQILSAKSEEDKRRTEEGKYKTEQIRLQYKQVELEILREQKKPPTIYTGVPPVNTSTPGFNVKSPSDVHSPYLSIPPPIDAHFPATTPTSATPRLSPPSSATTGHDNVSYNGISNPHNHSYSPMNQRPSLTLSIPSFPIITASPTAMHNNHSFSTPTSSIPEHPHSATSHYSHQSPTSINSNNKRTKLSESEVDHEYVMEALRQKVQRNQENPAKKFMNVLKPRSASMPVPPLNQSSPQQQHHSSHQHQHHHNNRDQHKQQSPHRQHQSQQQPAPSPVDPAPMVHSPIPPQLPPMNVHSPSMNQEQVAKT</sequence>
<comment type="caution">
    <text evidence="2">The sequence shown here is derived from an EMBL/GenBank/DDBJ whole genome shotgun (WGS) entry which is preliminary data.</text>
</comment>
<dbReference type="Proteomes" id="UP000265703">
    <property type="component" value="Unassembled WGS sequence"/>
</dbReference>
<keyword evidence="3" id="KW-1185">Reference proteome</keyword>